<dbReference type="Gene3D" id="3.40.190.10">
    <property type="entry name" value="Periplasmic binding protein-like II"/>
    <property type="match status" value="2"/>
</dbReference>
<comment type="function">
    <text evidence="1 7">Part of the ABC transporter complex PstSACB involved in phosphate import.</text>
</comment>
<sequence>MTIRFRTLALGIATVAFSGLAAAQDITGAGATFPAPLYAKWASDYNKATGVKINYQSVGSGAGIKQIEAKTVAFGASDMPLKDEELAQKGLVQFPTVIGGVVPVINIQGVAPGQLRLNGQVLGDIFLGKITRWTDPAIKALNPSLNLPDAAIAPVRRADGSGTSFIFTNYLSKVNPEWKAKVGEGTAVNWPAGAGGKGNEGVAAFVGRLPNSIGYVEYAYVKQNKMNYALMQNAAGQFVAPDDTAFKAAAAGADWSKSYYQILTNQPGAQSWPITGATFILMHKAQDKPEQAVAALKFFDWAYKNGDKTADELDYVPMPVAVKAQVEKLWSNQIKDASGKTVAFK</sequence>
<name>A0A849KA05_9BURK</name>
<evidence type="ECO:0000256" key="4">
    <source>
        <dbReference type="ARBA" id="ARBA00021889"/>
    </source>
</evidence>
<evidence type="ECO:0000256" key="2">
    <source>
        <dbReference type="ARBA" id="ARBA00008725"/>
    </source>
</evidence>
<protein>
    <recommendedName>
        <fullName evidence="4 7">Phosphate-binding protein PstS</fullName>
    </recommendedName>
</protein>
<evidence type="ECO:0000313" key="10">
    <source>
        <dbReference type="EMBL" id="NNU43254.1"/>
    </source>
</evidence>
<gene>
    <name evidence="10" type="primary">pstS</name>
    <name evidence="10" type="ORF">HK415_08920</name>
</gene>
<dbReference type="Proteomes" id="UP000552954">
    <property type="component" value="Unassembled WGS sequence"/>
</dbReference>
<dbReference type="GO" id="GO:0035435">
    <property type="term" value="P:phosphate ion transmembrane transport"/>
    <property type="evidence" value="ECO:0007669"/>
    <property type="project" value="InterPro"/>
</dbReference>
<dbReference type="InterPro" id="IPR050962">
    <property type="entry name" value="Phosphate-bind_PstS"/>
</dbReference>
<comment type="similarity">
    <text evidence="2 7">Belongs to the PstS family.</text>
</comment>
<evidence type="ECO:0000256" key="8">
    <source>
        <dbReference type="SAM" id="SignalP"/>
    </source>
</evidence>
<dbReference type="SUPFAM" id="SSF53850">
    <property type="entry name" value="Periplasmic binding protein-like II"/>
    <property type="match status" value="1"/>
</dbReference>
<evidence type="ECO:0000256" key="7">
    <source>
        <dbReference type="PIRNR" id="PIRNR002756"/>
    </source>
</evidence>
<dbReference type="EMBL" id="JABFCS010000001">
    <property type="protein sequence ID" value="NNU43254.1"/>
    <property type="molecule type" value="Genomic_DNA"/>
</dbReference>
<accession>A0A849KA05</accession>
<keyword evidence="6 7" id="KW-0592">Phosphate transport</keyword>
<evidence type="ECO:0000256" key="5">
    <source>
        <dbReference type="ARBA" id="ARBA00022448"/>
    </source>
</evidence>
<comment type="caution">
    <text evidence="10">The sequence shown here is derived from an EMBL/GenBank/DDBJ whole genome shotgun (WGS) entry which is preliminary data.</text>
</comment>
<evidence type="ECO:0000313" key="11">
    <source>
        <dbReference type="Proteomes" id="UP000552954"/>
    </source>
</evidence>
<dbReference type="NCBIfam" id="TIGR00975">
    <property type="entry name" value="3a0107s03"/>
    <property type="match status" value="1"/>
</dbReference>
<dbReference type="InterPro" id="IPR005673">
    <property type="entry name" value="ABC_phos-bd_PstS"/>
</dbReference>
<dbReference type="PANTHER" id="PTHR42996">
    <property type="entry name" value="PHOSPHATE-BINDING PROTEIN PSTS"/>
    <property type="match status" value="1"/>
</dbReference>
<reference evidence="10 11" key="1">
    <citation type="submission" date="2020-05" db="EMBL/GenBank/DDBJ databases">
        <authorList>
            <person name="Khan S.A."/>
            <person name="Jeon C.O."/>
            <person name="Chun B.H."/>
        </authorList>
    </citation>
    <scope>NUCLEOTIDE SEQUENCE [LARGE SCALE GENOMIC DNA]</scope>
    <source>
        <strain evidence="10 11">B156</strain>
    </source>
</reference>
<feature type="signal peptide" evidence="8">
    <location>
        <begin position="1"/>
        <end position="23"/>
    </location>
</feature>
<dbReference type="PIRSF" id="PIRSF002756">
    <property type="entry name" value="PstS"/>
    <property type="match status" value="1"/>
</dbReference>
<dbReference type="RefSeq" id="WP_171558285.1">
    <property type="nucleotide sequence ID" value="NZ_JABFCS010000001.1"/>
</dbReference>
<evidence type="ECO:0000256" key="1">
    <source>
        <dbReference type="ARBA" id="ARBA00002841"/>
    </source>
</evidence>
<keyword evidence="5 7" id="KW-0813">Transport</keyword>
<dbReference type="CDD" id="cd13565">
    <property type="entry name" value="PBP2_PstS"/>
    <property type="match status" value="1"/>
</dbReference>
<evidence type="ECO:0000259" key="9">
    <source>
        <dbReference type="Pfam" id="PF12849"/>
    </source>
</evidence>
<dbReference type="GO" id="GO:0043190">
    <property type="term" value="C:ATP-binding cassette (ABC) transporter complex"/>
    <property type="evidence" value="ECO:0007669"/>
    <property type="project" value="InterPro"/>
</dbReference>
<proteinExistence type="inferred from homology"/>
<dbReference type="NCBIfam" id="NF008171">
    <property type="entry name" value="PRK10918.1"/>
    <property type="match status" value="1"/>
</dbReference>
<evidence type="ECO:0000256" key="3">
    <source>
        <dbReference type="ARBA" id="ARBA00011529"/>
    </source>
</evidence>
<dbReference type="PANTHER" id="PTHR42996:SF1">
    <property type="entry name" value="PHOSPHATE-BINDING PROTEIN PSTS"/>
    <property type="match status" value="1"/>
</dbReference>
<evidence type="ECO:0000256" key="6">
    <source>
        <dbReference type="ARBA" id="ARBA00022592"/>
    </source>
</evidence>
<dbReference type="InterPro" id="IPR024370">
    <property type="entry name" value="PBP_domain"/>
</dbReference>
<comment type="subunit">
    <text evidence="3 7">The complex is composed of two ATP-binding proteins (PstB), two transmembrane proteins (PstC and PstA) and a solute-binding protein (PstS).</text>
</comment>
<dbReference type="GO" id="GO:0042301">
    <property type="term" value="F:phosphate ion binding"/>
    <property type="evidence" value="ECO:0007669"/>
    <property type="project" value="InterPro"/>
</dbReference>
<keyword evidence="11" id="KW-1185">Reference proteome</keyword>
<reference evidence="10 11" key="2">
    <citation type="submission" date="2020-06" db="EMBL/GenBank/DDBJ databases">
        <title>Ramlibacter rhizophilus sp. nov., isolated from rhizosphere soil of national flower Mugunghwa from South Korea.</title>
        <authorList>
            <person name="Zheng-Fei Y."/>
            <person name="Huan T."/>
        </authorList>
    </citation>
    <scope>NUCLEOTIDE SEQUENCE [LARGE SCALE GENOMIC DNA]</scope>
    <source>
        <strain evidence="10 11">B156</strain>
    </source>
</reference>
<dbReference type="Pfam" id="PF12849">
    <property type="entry name" value="PBP_like_2"/>
    <property type="match status" value="1"/>
</dbReference>
<feature type="domain" description="PBP" evidence="9">
    <location>
        <begin position="22"/>
        <end position="303"/>
    </location>
</feature>
<keyword evidence="8" id="KW-0732">Signal</keyword>
<feature type="chain" id="PRO_5032873364" description="Phosphate-binding protein PstS" evidence="8">
    <location>
        <begin position="24"/>
        <end position="345"/>
    </location>
</feature>
<organism evidence="10 11">
    <name type="scientific">Ramlibacter montanisoli</name>
    <dbReference type="NCBI Taxonomy" id="2732512"/>
    <lineage>
        <taxon>Bacteria</taxon>
        <taxon>Pseudomonadati</taxon>
        <taxon>Pseudomonadota</taxon>
        <taxon>Betaproteobacteria</taxon>
        <taxon>Burkholderiales</taxon>
        <taxon>Comamonadaceae</taxon>
        <taxon>Ramlibacter</taxon>
    </lineage>
</organism>
<dbReference type="AlphaFoldDB" id="A0A849KA05"/>